<dbReference type="InterPro" id="IPR038633">
    <property type="entry name" value="Rpn13/ADRM1_Pru_sf"/>
</dbReference>
<feature type="compositionally biased region" description="Polar residues" evidence="3">
    <location>
        <begin position="573"/>
        <end position="586"/>
    </location>
</feature>
<dbReference type="GO" id="GO:0006406">
    <property type="term" value="P:mRNA export from nucleus"/>
    <property type="evidence" value="ECO:0007669"/>
    <property type="project" value="TreeGrafter"/>
</dbReference>
<dbReference type="InterPro" id="IPR045107">
    <property type="entry name" value="SAC3/GANP/THP3"/>
</dbReference>
<feature type="compositionally biased region" description="Low complexity" evidence="3">
    <location>
        <begin position="1151"/>
        <end position="1165"/>
    </location>
</feature>
<reference evidence="6" key="1">
    <citation type="submission" date="2014-08" db="EMBL/GenBank/DDBJ databases">
        <authorList>
            <person name="Sharma Rahul"/>
            <person name="Thines Marco"/>
        </authorList>
    </citation>
    <scope>NUCLEOTIDE SEQUENCE</scope>
</reference>
<dbReference type="PROSITE" id="PS51916">
    <property type="entry name" value="DEUBAD"/>
    <property type="match status" value="1"/>
</dbReference>
<evidence type="ECO:0000259" key="5">
    <source>
        <dbReference type="PROSITE" id="PS51917"/>
    </source>
</evidence>
<comment type="subcellular location">
    <subcellularLocation>
        <location evidence="1">Nucleus</location>
    </subcellularLocation>
</comment>
<dbReference type="PANTHER" id="PTHR12436">
    <property type="entry name" value="80 KDA MCM3-ASSOCIATED PROTEIN"/>
    <property type="match status" value="1"/>
</dbReference>
<evidence type="ECO:0000313" key="6">
    <source>
        <dbReference type="EMBL" id="CDZ98814.1"/>
    </source>
</evidence>
<evidence type="ECO:0000256" key="2">
    <source>
        <dbReference type="ARBA" id="ARBA00023242"/>
    </source>
</evidence>
<dbReference type="Pfam" id="PF03399">
    <property type="entry name" value="SAC3_GANP"/>
    <property type="match status" value="1"/>
</dbReference>
<dbReference type="Gene3D" id="1.25.40.990">
    <property type="match status" value="1"/>
</dbReference>
<dbReference type="PANTHER" id="PTHR12436:SF3">
    <property type="entry name" value="GERMINAL-CENTER ASSOCIATED NUCLEAR PROTEIN"/>
    <property type="match status" value="1"/>
</dbReference>
<evidence type="ECO:0000256" key="3">
    <source>
        <dbReference type="SAM" id="MobiDB-lite"/>
    </source>
</evidence>
<feature type="region of interest" description="Disordered" evidence="3">
    <location>
        <begin position="100"/>
        <end position="122"/>
    </location>
</feature>
<organism evidence="6">
    <name type="scientific">Phaffia rhodozyma</name>
    <name type="common">Yeast</name>
    <name type="synonym">Xanthophyllomyces dendrorhous</name>
    <dbReference type="NCBI Taxonomy" id="264483"/>
    <lineage>
        <taxon>Eukaryota</taxon>
        <taxon>Fungi</taxon>
        <taxon>Dikarya</taxon>
        <taxon>Basidiomycota</taxon>
        <taxon>Agaricomycotina</taxon>
        <taxon>Tremellomycetes</taxon>
        <taxon>Cystofilobasidiales</taxon>
        <taxon>Mrakiaceae</taxon>
        <taxon>Phaffia</taxon>
    </lineage>
</organism>
<dbReference type="InterPro" id="IPR038108">
    <property type="entry name" value="RPN13_DEUBAD_sf"/>
</dbReference>
<evidence type="ECO:0000259" key="4">
    <source>
        <dbReference type="PROSITE" id="PS51916"/>
    </source>
</evidence>
<keyword evidence="2" id="KW-0539">Nucleus</keyword>
<feature type="compositionally biased region" description="Low complexity" evidence="3">
    <location>
        <begin position="780"/>
        <end position="806"/>
    </location>
</feature>
<proteinExistence type="predicted"/>
<feature type="region of interest" description="Disordered" evidence="3">
    <location>
        <begin position="1150"/>
        <end position="1170"/>
    </location>
</feature>
<dbReference type="InterPro" id="IPR005062">
    <property type="entry name" value="SAC3/GANP/THP3_conserved"/>
</dbReference>
<evidence type="ECO:0000256" key="1">
    <source>
        <dbReference type="ARBA" id="ARBA00004123"/>
    </source>
</evidence>
<dbReference type="PROSITE" id="PS51917">
    <property type="entry name" value="PRU"/>
    <property type="match status" value="1"/>
</dbReference>
<dbReference type="Pfam" id="PF16550">
    <property type="entry name" value="RPN13_C"/>
    <property type="match status" value="1"/>
</dbReference>
<accession>A0A0F7SMZ2</accession>
<feature type="compositionally biased region" description="Low complexity" evidence="3">
    <location>
        <begin position="620"/>
        <end position="631"/>
    </location>
</feature>
<feature type="compositionally biased region" description="Low complexity" evidence="3">
    <location>
        <begin position="553"/>
        <end position="572"/>
    </location>
</feature>
<dbReference type="Pfam" id="PF04683">
    <property type="entry name" value="Rpn13_ADRM1_Pru"/>
    <property type="match status" value="1"/>
</dbReference>
<feature type="domain" description="Pru" evidence="5">
    <location>
        <begin position="1027"/>
        <end position="1142"/>
    </location>
</feature>
<dbReference type="InterPro" id="IPR044867">
    <property type="entry name" value="DEUBAD_dom"/>
</dbReference>
<dbReference type="GO" id="GO:0005737">
    <property type="term" value="C:cytoplasm"/>
    <property type="evidence" value="ECO:0007669"/>
    <property type="project" value="TreeGrafter"/>
</dbReference>
<protein>
    <submittedName>
        <fullName evidence="6">Nuclear protein export factor</fullName>
    </submittedName>
</protein>
<dbReference type="InterPro" id="IPR032368">
    <property type="entry name" value="RPN13_DEUBAD"/>
</dbReference>
<dbReference type="GO" id="GO:0070390">
    <property type="term" value="C:transcription export complex 2"/>
    <property type="evidence" value="ECO:0007669"/>
    <property type="project" value="TreeGrafter"/>
</dbReference>
<feature type="domain" description="DEUBAD" evidence="4">
    <location>
        <begin position="1210"/>
        <end position="1319"/>
    </location>
</feature>
<dbReference type="Gene3D" id="2.30.29.70">
    <property type="entry name" value="Proteasomal ubiquitin receptor Rpn13/ADRM1"/>
    <property type="match status" value="1"/>
</dbReference>
<feature type="compositionally biased region" description="Gly residues" evidence="3">
    <location>
        <begin position="26"/>
        <end position="36"/>
    </location>
</feature>
<feature type="region of interest" description="Disordered" evidence="3">
    <location>
        <begin position="1"/>
        <end position="88"/>
    </location>
</feature>
<feature type="compositionally biased region" description="Polar residues" evidence="3">
    <location>
        <begin position="48"/>
        <end position="66"/>
    </location>
</feature>
<name>A0A0F7SMZ2_PHARH</name>
<feature type="compositionally biased region" description="Polar residues" evidence="3">
    <location>
        <begin position="594"/>
        <end position="611"/>
    </location>
</feature>
<dbReference type="Gene3D" id="1.10.2020.20">
    <property type="match status" value="1"/>
</dbReference>
<dbReference type="InterPro" id="IPR044868">
    <property type="entry name" value="Rpn13/ADRM1_Pru"/>
</dbReference>
<feature type="region of interest" description="Disordered" evidence="3">
    <location>
        <begin position="762"/>
        <end position="806"/>
    </location>
</feature>
<feature type="compositionally biased region" description="Low complexity" evidence="3">
    <location>
        <begin position="1"/>
        <end position="18"/>
    </location>
</feature>
<sequence length="1328" mass="143841">MHIPPSDSASSAASSSSSRGNLRWTRGGGAAGGNGSAGVHAARLPSSRPFSQTPMDLPTSHFSQPLSIRGSGRGGNKSRTFNGERSAGNALTRMGALVDDDDNDQQQQPMSSSTRVVDEGGDIEGMDNGEDANAARKARFGVKLDGNRYPQLQRLREKERQNAIAKGLIQDPSAPSLHSDVRVFKGTCENMCPVYEIEEREAKLNVDKWELLAGTTNRIDHSRAVKAYHRSAAGNEQPLPTDVRTPAALKRTLNYLFETLLAQDPTLRQTHSFIRDRTRSIRQDFTVQHEQGDISIECHERMARYHIHVVHILGSTEGFSVQQEMEQLRKVLTSLIQFYSDKRASASAQSSAPSLSSPNEAEFCSYLLLTHIFDADILRQTEALPANLFHTPAIQLALSLAYLAQRSNDPHPSTTRIKPNSALSQNFFTRLFKQVRKDSTPYLVGCLMESHFGEIRKAALLAICSSGRRGFKPVPAGELASLLGCDGLEDLEGVCEEFGLKVDRGQADELVGIELNRDVVIGDNRQAFQQRLSKSIVDVKRQGLSNIQIINGSSSTSSASTTSSSSSQQSTTNPFTRSSFPQSRLSAQAPVFQPKSTTSTSNLPTQPTSGFTFGGGNKGSTTTSAFTAPPTYRTSAFETPSSSTFGTHAETTEVLGKLKSSQGQTSFQKNTPPFFPSTTIAPTTTTTNTLSAATGGNPFAFGSSAKLAAGSSSIPPISNPFAASRPRPTSEILADTPIVTSPSSLSDTPSFPPSKTFLSSAPFAPNVSQPTSSTSHRLASPSANSTSFSSSQMSVPAMSSPTPSNSSILLSSSPLIRSAATRPRPSTQLSPKTLDVLTKSLLSEILNPFLRSTASQALSLVVLDEIEQEDEVYASALNEFKLRLGKEIVKEILIKRAERVVKEQMAEEWRRRWGLRISWGEFGQAVKRRRAKRKREEKIKEQVAKMGLGHRDEIEREREPELTLTDLIHIPRSNPTPAFYSPTNSAVPLEPHPLHRSLAIKPSNKRPRSTLAEDEFNVEPTFFSWIDGLVVEGDTGAGRAHRRSAGSNFVDADAEKGVLSFTDGGDDLLHLYWRPRQSSNVALDLIIFPGDASFAHVPESGQDNVFALTFESSAEKHFFWFQAADAPYARFASHINSIIEDPEFVPPADEPVSVPTTSAPSSALPPATPAHQTIASVTPQAPNPVRQAQYSDAELARLRDIIGGGNIAELAEPEFDISLNDILTPQIVTPILASEQFRASLFPHLPSDLPISNPPTTSEVRAIIESSQFQDGVRSLDRALRTGALAGMMQSLGLPPSAGSGVESFLRAIGEAAQGEQGEQEGSRMDTD</sequence>
<feature type="compositionally biased region" description="Polar residues" evidence="3">
    <location>
        <begin position="766"/>
        <end position="777"/>
    </location>
</feature>
<feature type="region of interest" description="Disordered" evidence="3">
    <location>
        <begin position="551"/>
        <end position="631"/>
    </location>
</feature>
<dbReference type="EMBL" id="LN483345">
    <property type="protein sequence ID" value="CDZ98814.1"/>
    <property type="molecule type" value="Genomic_DNA"/>
</dbReference>